<dbReference type="SUPFAM" id="SSF109854">
    <property type="entry name" value="DinB/YfiT-like putative metalloenzymes"/>
    <property type="match status" value="1"/>
</dbReference>
<dbReference type="InterPro" id="IPR034660">
    <property type="entry name" value="DinB/YfiT-like"/>
</dbReference>
<dbReference type="OrthoDB" id="9807509at2"/>
<evidence type="ECO:0000256" key="3">
    <source>
        <dbReference type="PIRSR" id="PIRSR607837-1"/>
    </source>
</evidence>
<gene>
    <name evidence="4" type="ORF">LAX5112_03314</name>
</gene>
<evidence type="ECO:0000313" key="4">
    <source>
        <dbReference type="EMBL" id="CTQ72814.1"/>
    </source>
</evidence>
<feature type="binding site" evidence="3">
    <location>
        <position position="135"/>
    </location>
    <ligand>
        <name>a divalent metal cation</name>
        <dbReference type="ChEBI" id="CHEBI:60240"/>
    </ligand>
</feature>
<sequence length="183" mass="20780">MSAALDHLRLMARNNAYANERLYEACCKLSQVEFEAERTNFFPSLLETLNHNWEVDRYYLDALTEGGEGLAVFEVPFLRDANDLAMAQADLDRQLIAFCDGLRASDLEREIAQDRGAKGTVKETIAATLLHLFQHQIHHRGQAHALLAGTSVAPPQLDEFFLNFERHPAAQRHIDTFSREENL</sequence>
<evidence type="ECO:0000256" key="2">
    <source>
        <dbReference type="ARBA" id="ARBA00022723"/>
    </source>
</evidence>
<evidence type="ECO:0000256" key="1">
    <source>
        <dbReference type="ARBA" id="ARBA00008635"/>
    </source>
</evidence>
<dbReference type="RefSeq" id="WP_055672736.1">
    <property type="nucleotide sequence ID" value="NZ_CXWD01000013.1"/>
</dbReference>
<name>A0A0M7AGT2_9HYPH</name>
<accession>A0A0M7AGT2</accession>
<keyword evidence="5" id="KW-1185">Reference proteome</keyword>
<proteinExistence type="inferred from homology"/>
<comment type="similarity">
    <text evidence="1">Belongs to the DinB family.</text>
</comment>
<reference evidence="5" key="1">
    <citation type="submission" date="2015-07" db="EMBL/GenBank/DDBJ databases">
        <authorList>
            <person name="Rodrigo-Torres Lidia"/>
            <person name="Arahal R.David."/>
        </authorList>
    </citation>
    <scope>NUCLEOTIDE SEQUENCE [LARGE SCALE GENOMIC DNA]</scope>
    <source>
        <strain evidence="5">CECT 5112</strain>
    </source>
</reference>
<evidence type="ECO:0000313" key="5">
    <source>
        <dbReference type="Proteomes" id="UP000053235"/>
    </source>
</evidence>
<dbReference type="PANTHER" id="PTHR37302:SF3">
    <property type="entry name" value="DAMAGE-INDUCIBLE PROTEIN DINB"/>
    <property type="match status" value="1"/>
</dbReference>
<dbReference type="PANTHER" id="PTHR37302">
    <property type="entry name" value="SLR1116 PROTEIN"/>
    <property type="match status" value="1"/>
</dbReference>
<feature type="binding site" evidence="3">
    <location>
        <position position="51"/>
    </location>
    <ligand>
        <name>a divalent metal cation</name>
        <dbReference type="ChEBI" id="CHEBI:60240"/>
    </ligand>
</feature>
<dbReference type="EMBL" id="CXWD01000013">
    <property type="protein sequence ID" value="CTQ72814.1"/>
    <property type="molecule type" value="Genomic_DNA"/>
</dbReference>
<dbReference type="Pfam" id="PF05163">
    <property type="entry name" value="DinB"/>
    <property type="match status" value="1"/>
</dbReference>
<dbReference type="AlphaFoldDB" id="A0A0M7AGT2"/>
<keyword evidence="2 3" id="KW-0479">Metal-binding</keyword>
<organism evidence="4 5">
    <name type="scientific">Roseibium alexandrii</name>
    <dbReference type="NCBI Taxonomy" id="388408"/>
    <lineage>
        <taxon>Bacteria</taxon>
        <taxon>Pseudomonadati</taxon>
        <taxon>Pseudomonadota</taxon>
        <taxon>Alphaproteobacteria</taxon>
        <taxon>Hyphomicrobiales</taxon>
        <taxon>Stappiaceae</taxon>
        <taxon>Roseibium</taxon>
    </lineage>
</organism>
<protein>
    <submittedName>
        <fullName evidence="4">DinB family protein</fullName>
    </submittedName>
</protein>
<dbReference type="InterPro" id="IPR007837">
    <property type="entry name" value="DinB"/>
</dbReference>
<dbReference type="GO" id="GO:0046872">
    <property type="term" value="F:metal ion binding"/>
    <property type="evidence" value="ECO:0007669"/>
    <property type="project" value="UniProtKB-KW"/>
</dbReference>
<dbReference type="Proteomes" id="UP000053235">
    <property type="component" value="Unassembled WGS sequence"/>
</dbReference>
<feature type="binding site" evidence="3">
    <location>
        <position position="139"/>
    </location>
    <ligand>
        <name>a divalent metal cation</name>
        <dbReference type="ChEBI" id="CHEBI:60240"/>
    </ligand>
</feature>
<dbReference type="Gene3D" id="1.20.120.450">
    <property type="entry name" value="dinb family like domain"/>
    <property type="match status" value="1"/>
</dbReference>
<dbReference type="STRING" id="388408.LAX5112_03314"/>